<dbReference type="InterPro" id="IPR002703">
    <property type="entry name" value="Levivir_coat"/>
</dbReference>
<evidence type="ECO:0000256" key="2">
    <source>
        <dbReference type="ARBA" id="ARBA00022561"/>
    </source>
</evidence>
<dbReference type="Pfam" id="PF01819">
    <property type="entry name" value="Levi_coat"/>
    <property type="match status" value="1"/>
</dbReference>
<dbReference type="RefSeq" id="YP_010770035.1">
    <property type="nucleotide sequence ID" value="NC_074142.1"/>
</dbReference>
<dbReference type="KEGG" id="vg:80399223"/>
<dbReference type="GeneID" id="80399223"/>
<dbReference type="SUPFAM" id="SSF55405">
    <property type="entry name" value="RNA bacteriophage capsid protein"/>
    <property type="match status" value="1"/>
</dbReference>
<sequence length="132" mass="14141">MPQLQSVALTDRTPVTPVVRTFVPREIVNGVGACVFNAGVPIGEQRITVSMKKTGARFKGEARLTLPVVATETINGVSAPKVVRSAYINVSVSFDEKSTQQERDDACGLMANALATNKVLINDAFVKCEGVY</sequence>
<dbReference type="InterPro" id="IPR015954">
    <property type="entry name" value="Phage_RNA-type_capsid"/>
</dbReference>
<dbReference type="Proteomes" id="UP000677903">
    <property type="component" value="Segment"/>
</dbReference>
<dbReference type="GO" id="GO:0019028">
    <property type="term" value="C:viral capsid"/>
    <property type="evidence" value="ECO:0007669"/>
    <property type="project" value="UniProtKB-KW"/>
</dbReference>
<protein>
    <submittedName>
        <fullName evidence="4">Coat protein</fullName>
    </submittedName>
</protein>
<evidence type="ECO:0000313" key="5">
    <source>
        <dbReference type="Proteomes" id="UP000677903"/>
    </source>
</evidence>
<name>A0A8S5L0J5_9VIRU</name>
<proteinExistence type="predicted"/>
<keyword evidence="2 4" id="KW-0167">Capsid protein</keyword>
<comment type="subcellular location">
    <subcellularLocation>
        <location evidence="1">Virion</location>
    </subcellularLocation>
</comment>
<keyword evidence="3" id="KW-0946">Virion</keyword>
<dbReference type="Gene3D" id="3.30.380.10">
    <property type="entry name" value="MS2 Viral Coat Protein"/>
    <property type="match status" value="1"/>
</dbReference>
<dbReference type="EMBL" id="BK013738">
    <property type="protein sequence ID" value="DAD51161.1"/>
    <property type="molecule type" value="Genomic_RNA"/>
</dbReference>
<organism evidence="4 5">
    <name type="scientific">ssRNA phage SRR7976323_1</name>
    <dbReference type="NCBI Taxonomy" id="2786688"/>
    <lineage>
        <taxon>Viruses</taxon>
        <taxon>Riboviria</taxon>
        <taxon>Orthornavirae</taxon>
        <taxon>Lenarviricota</taxon>
        <taxon>Leviviricetes</taxon>
        <taxon>Norzivirales</taxon>
        <taxon>Fiersviridae</taxon>
        <taxon>Yuhrihovirus</taxon>
        <taxon>Yuhrihovirus borborovicinum</taxon>
    </lineage>
</organism>
<gene>
    <name evidence="4" type="primary">SRR7976323_1_2</name>
</gene>
<evidence type="ECO:0000313" key="4">
    <source>
        <dbReference type="EMBL" id="DAD51161.1"/>
    </source>
</evidence>
<keyword evidence="5" id="KW-1185">Reference proteome</keyword>
<accession>A0A8S5L0J5</accession>
<reference evidence="4" key="1">
    <citation type="submission" date="2020-09" db="EMBL/GenBank/DDBJ databases">
        <title>Leviviricetes taxonomy.</title>
        <authorList>
            <person name="Stockdale S.R."/>
            <person name="Callanan J."/>
            <person name="Adriaenssens E.M."/>
            <person name="Kuhn J.H."/>
            <person name="Rumnieks J."/>
            <person name="Shkoporov A."/>
            <person name="Draper L.A."/>
            <person name="Ross P."/>
            <person name="Hill C."/>
        </authorList>
    </citation>
    <scope>NUCLEOTIDE SEQUENCE</scope>
</reference>
<evidence type="ECO:0000256" key="3">
    <source>
        <dbReference type="ARBA" id="ARBA00022844"/>
    </source>
</evidence>
<dbReference type="GO" id="GO:0005198">
    <property type="term" value="F:structural molecule activity"/>
    <property type="evidence" value="ECO:0007669"/>
    <property type="project" value="InterPro"/>
</dbReference>
<evidence type="ECO:0000256" key="1">
    <source>
        <dbReference type="ARBA" id="ARBA00004328"/>
    </source>
</evidence>